<reference evidence="2 3" key="1">
    <citation type="submission" date="2019-03" db="EMBL/GenBank/DDBJ databases">
        <title>Genomic Encyclopedia of Type Strains, Phase IV (KMG-IV): sequencing the most valuable type-strain genomes for metagenomic binning, comparative biology and taxonomic classification.</title>
        <authorList>
            <person name="Goeker M."/>
        </authorList>
    </citation>
    <scope>NUCLEOTIDE SEQUENCE [LARGE SCALE GENOMIC DNA]</scope>
    <source>
        <strain evidence="2 3">DSM 18555</strain>
    </source>
</reference>
<feature type="chain" id="PRO_5020254719" evidence="1">
    <location>
        <begin position="32"/>
        <end position="132"/>
    </location>
</feature>
<dbReference type="Pfam" id="PF11162">
    <property type="entry name" value="DUF2946"/>
    <property type="match status" value="1"/>
</dbReference>
<dbReference type="InterPro" id="IPR021333">
    <property type="entry name" value="DUF2946"/>
</dbReference>
<gene>
    <name evidence="2" type="ORF">EV677_0155</name>
</gene>
<protein>
    <submittedName>
        <fullName evidence="2">DUF2946 family protein</fullName>
    </submittedName>
</protein>
<proteinExistence type="predicted"/>
<dbReference type="Proteomes" id="UP000294737">
    <property type="component" value="Unassembled WGS sequence"/>
</dbReference>
<keyword evidence="3" id="KW-1185">Reference proteome</keyword>
<keyword evidence="1" id="KW-0732">Signal</keyword>
<comment type="caution">
    <text evidence="2">The sequence shown here is derived from an EMBL/GenBank/DDBJ whole genome shotgun (WGS) entry which is preliminary data.</text>
</comment>
<evidence type="ECO:0000313" key="2">
    <source>
        <dbReference type="EMBL" id="TDN93625.1"/>
    </source>
</evidence>
<dbReference type="EMBL" id="SNWF01000004">
    <property type="protein sequence ID" value="TDN93625.1"/>
    <property type="molecule type" value="Genomic_DNA"/>
</dbReference>
<evidence type="ECO:0000313" key="3">
    <source>
        <dbReference type="Proteomes" id="UP000294737"/>
    </source>
</evidence>
<sequence length="132" mass="14327">MRMTKATHRFASWIACFAILMASLAPSISHAVAAAKNVPNAWMEICTVTGSKMVMVDAEQNTQTQAPVEKAMHFEHCPFCLNHAVSAGMPPSPDFIMPVVAGDHVLPSLFYQSSRPLFAWAVAQPRAPPAFS</sequence>
<evidence type="ECO:0000256" key="1">
    <source>
        <dbReference type="SAM" id="SignalP"/>
    </source>
</evidence>
<name>A0A4R6GHP9_9BURK</name>
<feature type="signal peptide" evidence="1">
    <location>
        <begin position="1"/>
        <end position="31"/>
    </location>
</feature>
<accession>A0A4R6GHP9</accession>
<organism evidence="2 3">
    <name type="scientific">Herminiimonas fonticola</name>
    <dbReference type="NCBI Taxonomy" id="303380"/>
    <lineage>
        <taxon>Bacteria</taxon>
        <taxon>Pseudomonadati</taxon>
        <taxon>Pseudomonadota</taxon>
        <taxon>Betaproteobacteria</taxon>
        <taxon>Burkholderiales</taxon>
        <taxon>Oxalobacteraceae</taxon>
        <taxon>Herminiimonas</taxon>
    </lineage>
</organism>
<dbReference type="AlphaFoldDB" id="A0A4R6GHP9"/>